<proteinExistence type="predicted"/>
<gene>
    <name evidence="1" type="ORF">ES288_A07G038300v1</name>
</gene>
<sequence>MVNMATKGVPAQLPQRQDLTATVVAVEAPVESTMQVVMSVEGDRLLQEKFSMCRLLGSRLVPWLQRLYKYQVISPPPKAPPL</sequence>
<dbReference type="AlphaFoldDB" id="A0A5D2FRX1"/>
<dbReference type="Proteomes" id="UP000323506">
    <property type="component" value="Chromosome A07"/>
</dbReference>
<accession>A0A5D2FRX1</accession>
<reference evidence="1 2" key="1">
    <citation type="submission" date="2019-06" db="EMBL/GenBank/DDBJ databases">
        <title>WGS assembly of Gossypium darwinii.</title>
        <authorList>
            <person name="Chen Z.J."/>
            <person name="Sreedasyam A."/>
            <person name="Ando A."/>
            <person name="Song Q."/>
            <person name="De L."/>
            <person name="Hulse-Kemp A."/>
            <person name="Ding M."/>
            <person name="Ye W."/>
            <person name="Kirkbride R."/>
            <person name="Jenkins J."/>
            <person name="Plott C."/>
            <person name="Lovell J."/>
            <person name="Lin Y.-M."/>
            <person name="Vaughn R."/>
            <person name="Liu B."/>
            <person name="Li W."/>
            <person name="Simpson S."/>
            <person name="Scheffler B."/>
            <person name="Saski C."/>
            <person name="Grover C."/>
            <person name="Hu G."/>
            <person name="Conover J."/>
            <person name="Carlson J."/>
            <person name="Shu S."/>
            <person name="Boston L."/>
            <person name="Williams M."/>
            <person name="Peterson D."/>
            <person name="Mcgee K."/>
            <person name="Jones D."/>
            <person name="Wendel J."/>
            <person name="Stelly D."/>
            <person name="Grimwood J."/>
            <person name="Schmutz J."/>
        </authorList>
    </citation>
    <scope>NUCLEOTIDE SEQUENCE [LARGE SCALE GENOMIC DNA]</scope>
    <source>
        <strain evidence="1">1808015.09</strain>
    </source>
</reference>
<evidence type="ECO:0000313" key="2">
    <source>
        <dbReference type="Proteomes" id="UP000323506"/>
    </source>
</evidence>
<name>A0A5D2FRX1_GOSDA</name>
<dbReference type="EMBL" id="CM017694">
    <property type="protein sequence ID" value="TYH08714.1"/>
    <property type="molecule type" value="Genomic_DNA"/>
</dbReference>
<protein>
    <submittedName>
        <fullName evidence="1">Uncharacterized protein</fullName>
    </submittedName>
</protein>
<organism evidence="1 2">
    <name type="scientific">Gossypium darwinii</name>
    <name type="common">Darwin's cotton</name>
    <name type="synonym">Gossypium barbadense var. darwinii</name>
    <dbReference type="NCBI Taxonomy" id="34276"/>
    <lineage>
        <taxon>Eukaryota</taxon>
        <taxon>Viridiplantae</taxon>
        <taxon>Streptophyta</taxon>
        <taxon>Embryophyta</taxon>
        <taxon>Tracheophyta</taxon>
        <taxon>Spermatophyta</taxon>
        <taxon>Magnoliopsida</taxon>
        <taxon>eudicotyledons</taxon>
        <taxon>Gunneridae</taxon>
        <taxon>Pentapetalae</taxon>
        <taxon>rosids</taxon>
        <taxon>malvids</taxon>
        <taxon>Malvales</taxon>
        <taxon>Malvaceae</taxon>
        <taxon>Malvoideae</taxon>
        <taxon>Gossypium</taxon>
    </lineage>
</organism>
<keyword evidence="2" id="KW-1185">Reference proteome</keyword>
<evidence type="ECO:0000313" key="1">
    <source>
        <dbReference type="EMBL" id="TYH08714.1"/>
    </source>
</evidence>